<proteinExistence type="inferred from homology"/>
<reference evidence="6" key="1">
    <citation type="submission" date="2021-01" db="EMBL/GenBank/DDBJ databases">
        <title>Genome sequence of strain Noviherbaspirillum sp. DKR-6.</title>
        <authorList>
            <person name="Chaudhary D.K."/>
        </authorList>
    </citation>
    <scope>NUCLEOTIDE SEQUENCE</scope>
    <source>
        <strain evidence="6">DKR-6</strain>
    </source>
</reference>
<dbReference type="InterPro" id="IPR050950">
    <property type="entry name" value="HTH-type_LysR_regulators"/>
</dbReference>
<dbReference type="InterPro" id="IPR036390">
    <property type="entry name" value="WH_DNA-bd_sf"/>
</dbReference>
<dbReference type="GO" id="GO:0003677">
    <property type="term" value="F:DNA binding"/>
    <property type="evidence" value="ECO:0007669"/>
    <property type="project" value="UniProtKB-KW"/>
</dbReference>
<accession>A0A934T4A0</accession>
<keyword evidence="3" id="KW-0238">DNA-binding</keyword>
<evidence type="ECO:0000313" key="6">
    <source>
        <dbReference type="EMBL" id="MBK4739178.1"/>
    </source>
</evidence>
<evidence type="ECO:0000259" key="5">
    <source>
        <dbReference type="PROSITE" id="PS50931"/>
    </source>
</evidence>
<dbReference type="Pfam" id="PF00126">
    <property type="entry name" value="HTH_1"/>
    <property type="match status" value="1"/>
</dbReference>
<dbReference type="AlphaFoldDB" id="A0A934T4A0"/>
<organism evidence="6 7">
    <name type="scientific">Noviherbaspirillum pedocola</name>
    <dbReference type="NCBI Taxonomy" id="2801341"/>
    <lineage>
        <taxon>Bacteria</taxon>
        <taxon>Pseudomonadati</taxon>
        <taxon>Pseudomonadota</taxon>
        <taxon>Betaproteobacteria</taxon>
        <taxon>Burkholderiales</taxon>
        <taxon>Oxalobacteraceae</taxon>
        <taxon>Noviherbaspirillum</taxon>
    </lineage>
</organism>
<evidence type="ECO:0000256" key="1">
    <source>
        <dbReference type="ARBA" id="ARBA00009437"/>
    </source>
</evidence>
<evidence type="ECO:0000256" key="2">
    <source>
        <dbReference type="ARBA" id="ARBA00023015"/>
    </source>
</evidence>
<dbReference type="PROSITE" id="PS50931">
    <property type="entry name" value="HTH_LYSR"/>
    <property type="match status" value="1"/>
</dbReference>
<dbReference type="PANTHER" id="PTHR30419:SF8">
    <property type="entry name" value="NITROGEN ASSIMILATION TRANSCRIPTIONAL ACTIVATOR-RELATED"/>
    <property type="match status" value="1"/>
</dbReference>
<dbReference type="Gene3D" id="3.40.190.290">
    <property type="match status" value="1"/>
</dbReference>
<dbReference type="FunFam" id="1.10.10.10:FF:000001">
    <property type="entry name" value="LysR family transcriptional regulator"/>
    <property type="match status" value="1"/>
</dbReference>
<keyword evidence="7" id="KW-1185">Reference proteome</keyword>
<dbReference type="Pfam" id="PF03466">
    <property type="entry name" value="LysR_substrate"/>
    <property type="match status" value="1"/>
</dbReference>
<sequence>MDIRSLRYFIETAQLGSFTRAAERLHVTQSTISKMVRQLEQELGTPLLVRDGRKLSLTDTGRVVWQRGQDMIATMQQLMLEVRDIQALRRGRLTIGIPPMINLLFTPVLKAFRERHPDIALCLAEDTGQAIERQVAAGELEIGMTVLPSDPSLELASAPIASYPVWALAEPGAFPKKAVTIRMKSLRDTPLVLLKEDFALARSLRRGFAKAGFEPKIAARSGQWDWLVAMASAGMGVALLPEPFMHRLAHERVQAIRITEPEIRWEVAQVWSGRYLSHAAAAWLQVCQDVLGIESASC</sequence>
<dbReference type="SUPFAM" id="SSF46785">
    <property type="entry name" value="Winged helix' DNA-binding domain"/>
    <property type="match status" value="1"/>
</dbReference>
<dbReference type="Proteomes" id="UP000622890">
    <property type="component" value="Unassembled WGS sequence"/>
</dbReference>
<dbReference type="SUPFAM" id="SSF53850">
    <property type="entry name" value="Periplasmic binding protein-like II"/>
    <property type="match status" value="1"/>
</dbReference>
<dbReference type="PRINTS" id="PR00039">
    <property type="entry name" value="HTHLYSR"/>
</dbReference>
<name>A0A934T4A0_9BURK</name>
<dbReference type="RefSeq" id="WP_200598543.1">
    <property type="nucleotide sequence ID" value="NZ_JAEPBG010000041.1"/>
</dbReference>
<dbReference type="GO" id="GO:0005829">
    <property type="term" value="C:cytosol"/>
    <property type="evidence" value="ECO:0007669"/>
    <property type="project" value="TreeGrafter"/>
</dbReference>
<dbReference type="GO" id="GO:0003700">
    <property type="term" value="F:DNA-binding transcription factor activity"/>
    <property type="evidence" value="ECO:0007669"/>
    <property type="project" value="InterPro"/>
</dbReference>
<dbReference type="PANTHER" id="PTHR30419">
    <property type="entry name" value="HTH-TYPE TRANSCRIPTIONAL REGULATOR YBHD"/>
    <property type="match status" value="1"/>
</dbReference>
<dbReference type="InterPro" id="IPR036388">
    <property type="entry name" value="WH-like_DNA-bd_sf"/>
</dbReference>
<dbReference type="Gene3D" id="1.10.10.10">
    <property type="entry name" value="Winged helix-like DNA-binding domain superfamily/Winged helix DNA-binding domain"/>
    <property type="match status" value="1"/>
</dbReference>
<dbReference type="InterPro" id="IPR005119">
    <property type="entry name" value="LysR_subst-bd"/>
</dbReference>
<keyword evidence="2" id="KW-0805">Transcription regulation</keyword>
<comment type="caution">
    <text evidence="6">The sequence shown here is derived from an EMBL/GenBank/DDBJ whole genome shotgun (WGS) entry which is preliminary data.</text>
</comment>
<evidence type="ECO:0000256" key="4">
    <source>
        <dbReference type="ARBA" id="ARBA00023163"/>
    </source>
</evidence>
<keyword evidence="4" id="KW-0804">Transcription</keyword>
<gene>
    <name evidence="6" type="ORF">JJB74_31670</name>
</gene>
<feature type="domain" description="HTH lysR-type" evidence="5">
    <location>
        <begin position="1"/>
        <end position="58"/>
    </location>
</feature>
<comment type="similarity">
    <text evidence="1">Belongs to the LysR transcriptional regulatory family.</text>
</comment>
<evidence type="ECO:0000313" key="7">
    <source>
        <dbReference type="Proteomes" id="UP000622890"/>
    </source>
</evidence>
<dbReference type="InterPro" id="IPR000847">
    <property type="entry name" value="LysR_HTH_N"/>
</dbReference>
<protein>
    <submittedName>
        <fullName evidence="6">LysR family transcriptional regulator</fullName>
    </submittedName>
</protein>
<dbReference type="EMBL" id="JAEPBG010000041">
    <property type="protein sequence ID" value="MBK4739178.1"/>
    <property type="molecule type" value="Genomic_DNA"/>
</dbReference>
<evidence type="ECO:0000256" key="3">
    <source>
        <dbReference type="ARBA" id="ARBA00023125"/>
    </source>
</evidence>